<keyword evidence="4" id="KW-1185">Reference proteome</keyword>
<name>A0A0C3CIG5_PILCF</name>
<evidence type="ECO:0000313" key="4">
    <source>
        <dbReference type="Proteomes" id="UP000054166"/>
    </source>
</evidence>
<evidence type="ECO:0000256" key="1">
    <source>
        <dbReference type="SAM" id="MobiDB-lite"/>
    </source>
</evidence>
<protein>
    <submittedName>
        <fullName evidence="3">Uncharacterized protein</fullName>
    </submittedName>
</protein>
<dbReference type="AlphaFoldDB" id="A0A0C3CIG5"/>
<feature type="region of interest" description="Disordered" evidence="1">
    <location>
        <begin position="89"/>
        <end position="111"/>
    </location>
</feature>
<gene>
    <name evidence="3" type="ORF">PILCRDRAFT_190784</name>
</gene>
<feature type="compositionally biased region" description="Polar residues" evidence="1">
    <location>
        <begin position="250"/>
        <end position="260"/>
    </location>
</feature>
<keyword evidence="2" id="KW-1133">Transmembrane helix</keyword>
<feature type="compositionally biased region" description="Gly residues" evidence="1">
    <location>
        <begin position="94"/>
        <end position="103"/>
    </location>
</feature>
<dbReference type="InParanoid" id="A0A0C3CIG5"/>
<sequence length="295" mass="31384">MPTKLQSNPTTISTDQRRAIIAGSAASFVVLLLLLLGGVFYHRRRKNKKFEFLDALAAPTQKEHSRAMLLAGEDMDDFGSRLRGRDGSFKMGHVRGGSAGGSGSYRDLSYPSPTTPWDSGIGDLRSSMEALHHPSRAPPTEATQYMSQYLMRARGSETGSMFHEGVWPPPGEGATLVDPILRSSSQVDLTGIVDSVMGPSREGSPTHGFDGGGGGNHSRNVSGNSQAPLLPPGVTSSPTPPSLTLVNPSGSHTATPTRSSPLKDVVRAGGTSSGDHPQEDKLTRTKNWIERSLAR</sequence>
<dbReference type="STRING" id="765440.A0A0C3CIG5"/>
<accession>A0A0C3CIG5</accession>
<feature type="compositionally biased region" description="Low complexity" evidence="1">
    <location>
        <begin position="232"/>
        <end position="249"/>
    </location>
</feature>
<dbReference type="OrthoDB" id="3194625at2759"/>
<dbReference type="EMBL" id="KN832974">
    <property type="protein sequence ID" value="KIM89562.1"/>
    <property type="molecule type" value="Genomic_DNA"/>
</dbReference>
<reference evidence="4" key="2">
    <citation type="submission" date="2015-01" db="EMBL/GenBank/DDBJ databases">
        <title>Evolutionary Origins and Diversification of the Mycorrhizal Mutualists.</title>
        <authorList>
            <consortium name="DOE Joint Genome Institute"/>
            <consortium name="Mycorrhizal Genomics Consortium"/>
            <person name="Kohler A."/>
            <person name="Kuo A."/>
            <person name="Nagy L.G."/>
            <person name="Floudas D."/>
            <person name="Copeland A."/>
            <person name="Barry K.W."/>
            <person name="Cichocki N."/>
            <person name="Veneault-Fourrey C."/>
            <person name="LaButti K."/>
            <person name="Lindquist E.A."/>
            <person name="Lipzen A."/>
            <person name="Lundell T."/>
            <person name="Morin E."/>
            <person name="Murat C."/>
            <person name="Riley R."/>
            <person name="Ohm R."/>
            <person name="Sun H."/>
            <person name="Tunlid A."/>
            <person name="Henrissat B."/>
            <person name="Grigoriev I.V."/>
            <person name="Hibbett D.S."/>
            <person name="Martin F."/>
        </authorList>
    </citation>
    <scope>NUCLEOTIDE SEQUENCE [LARGE SCALE GENOMIC DNA]</scope>
    <source>
        <strain evidence="4">F 1598</strain>
    </source>
</reference>
<feature type="transmembrane region" description="Helical" evidence="2">
    <location>
        <begin position="20"/>
        <end position="41"/>
    </location>
</feature>
<keyword evidence="2" id="KW-0812">Transmembrane</keyword>
<proteinExistence type="predicted"/>
<evidence type="ECO:0000313" key="3">
    <source>
        <dbReference type="EMBL" id="KIM89562.1"/>
    </source>
</evidence>
<organism evidence="3 4">
    <name type="scientific">Piloderma croceum (strain F 1598)</name>
    <dbReference type="NCBI Taxonomy" id="765440"/>
    <lineage>
        <taxon>Eukaryota</taxon>
        <taxon>Fungi</taxon>
        <taxon>Dikarya</taxon>
        <taxon>Basidiomycota</taxon>
        <taxon>Agaricomycotina</taxon>
        <taxon>Agaricomycetes</taxon>
        <taxon>Agaricomycetidae</taxon>
        <taxon>Atheliales</taxon>
        <taxon>Atheliaceae</taxon>
        <taxon>Piloderma</taxon>
    </lineage>
</organism>
<feature type="region of interest" description="Disordered" evidence="1">
    <location>
        <begin position="195"/>
        <end position="295"/>
    </location>
</feature>
<dbReference type="HOGENOM" id="CLU_943688_0_0_1"/>
<reference evidence="3 4" key="1">
    <citation type="submission" date="2014-04" db="EMBL/GenBank/DDBJ databases">
        <authorList>
            <consortium name="DOE Joint Genome Institute"/>
            <person name="Kuo A."/>
            <person name="Tarkka M."/>
            <person name="Buscot F."/>
            <person name="Kohler A."/>
            <person name="Nagy L.G."/>
            <person name="Floudas D."/>
            <person name="Copeland A."/>
            <person name="Barry K.W."/>
            <person name="Cichocki N."/>
            <person name="Veneault-Fourrey C."/>
            <person name="LaButti K."/>
            <person name="Lindquist E.A."/>
            <person name="Lipzen A."/>
            <person name="Lundell T."/>
            <person name="Morin E."/>
            <person name="Murat C."/>
            <person name="Sun H."/>
            <person name="Tunlid A."/>
            <person name="Henrissat B."/>
            <person name="Grigoriev I.V."/>
            <person name="Hibbett D.S."/>
            <person name="Martin F."/>
            <person name="Nordberg H.P."/>
            <person name="Cantor M.N."/>
            <person name="Hua S.X."/>
        </authorList>
    </citation>
    <scope>NUCLEOTIDE SEQUENCE [LARGE SCALE GENOMIC DNA]</scope>
    <source>
        <strain evidence="3 4">F 1598</strain>
    </source>
</reference>
<evidence type="ECO:0000256" key="2">
    <source>
        <dbReference type="SAM" id="Phobius"/>
    </source>
</evidence>
<dbReference type="Proteomes" id="UP000054166">
    <property type="component" value="Unassembled WGS sequence"/>
</dbReference>
<keyword evidence="2" id="KW-0472">Membrane</keyword>
<feature type="compositionally biased region" description="Basic and acidic residues" evidence="1">
    <location>
        <begin position="276"/>
        <end position="295"/>
    </location>
</feature>